<dbReference type="EMBL" id="KZ819702">
    <property type="protein sequence ID" value="PWN53973.1"/>
    <property type="molecule type" value="Genomic_DNA"/>
</dbReference>
<sequence length="148" mass="16056">MTNTKVAPAPAPALVLSNLRNPTWSSKPLLAAHRRFTTSRPKLASEPPSSNGNGPQFPIPPGFEKLANSPSAMKSIEKLVLLMKQNGVDLTTGERPSMWAMMKLANNKEVKEATAEVMEELKNAGVDVSPERLQAIMKDQNFFGGGKK</sequence>
<evidence type="ECO:0000313" key="1">
    <source>
        <dbReference type="EMBL" id="PWN53973.1"/>
    </source>
</evidence>
<reference evidence="1 2" key="1">
    <citation type="journal article" date="2018" name="Mol. Biol. Evol.">
        <title>Broad Genomic Sampling Reveals a Smut Pathogenic Ancestry of the Fungal Clade Ustilaginomycotina.</title>
        <authorList>
            <person name="Kijpornyongpan T."/>
            <person name="Mondo S.J."/>
            <person name="Barry K."/>
            <person name="Sandor L."/>
            <person name="Lee J."/>
            <person name="Lipzen A."/>
            <person name="Pangilinan J."/>
            <person name="LaButti K."/>
            <person name="Hainaut M."/>
            <person name="Henrissat B."/>
            <person name="Grigoriev I.V."/>
            <person name="Spatafora J.W."/>
            <person name="Aime M.C."/>
        </authorList>
    </citation>
    <scope>NUCLEOTIDE SEQUENCE [LARGE SCALE GENOMIC DNA]</scope>
    <source>
        <strain evidence="1 2">SA 807</strain>
    </source>
</reference>
<gene>
    <name evidence="1" type="ORF">IE53DRAFT_309274</name>
</gene>
<organism evidence="1 2">
    <name type="scientific">Violaceomyces palustris</name>
    <dbReference type="NCBI Taxonomy" id="1673888"/>
    <lineage>
        <taxon>Eukaryota</taxon>
        <taxon>Fungi</taxon>
        <taxon>Dikarya</taxon>
        <taxon>Basidiomycota</taxon>
        <taxon>Ustilaginomycotina</taxon>
        <taxon>Ustilaginomycetes</taxon>
        <taxon>Violaceomycetales</taxon>
        <taxon>Violaceomycetaceae</taxon>
        <taxon>Violaceomyces</taxon>
    </lineage>
</organism>
<name>A0ACD0P7B6_9BASI</name>
<proteinExistence type="predicted"/>
<evidence type="ECO:0000313" key="2">
    <source>
        <dbReference type="Proteomes" id="UP000245626"/>
    </source>
</evidence>
<accession>A0ACD0P7B6</accession>
<keyword evidence="2" id="KW-1185">Reference proteome</keyword>
<dbReference type="Proteomes" id="UP000245626">
    <property type="component" value="Unassembled WGS sequence"/>
</dbReference>
<protein>
    <submittedName>
        <fullName evidence="1">Uncharacterized protein</fullName>
    </submittedName>
</protein>